<dbReference type="OrthoDB" id="10251242at2759"/>
<reference evidence="1" key="1">
    <citation type="submission" date="2021-02" db="EMBL/GenBank/DDBJ databases">
        <authorList>
            <person name="Dougan E. K."/>
            <person name="Rhodes N."/>
            <person name="Thang M."/>
            <person name="Chan C."/>
        </authorList>
    </citation>
    <scope>NUCLEOTIDE SEQUENCE</scope>
</reference>
<name>A0A812IQV0_SYMPI</name>
<dbReference type="AlphaFoldDB" id="A0A812IQV0"/>
<organism evidence="1 2">
    <name type="scientific">Symbiodinium pilosum</name>
    <name type="common">Dinoflagellate</name>
    <dbReference type="NCBI Taxonomy" id="2952"/>
    <lineage>
        <taxon>Eukaryota</taxon>
        <taxon>Sar</taxon>
        <taxon>Alveolata</taxon>
        <taxon>Dinophyceae</taxon>
        <taxon>Suessiales</taxon>
        <taxon>Symbiodiniaceae</taxon>
        <taxon>Symbiodinium</taxon>
    </lineage>
</organism>
<dbReference type="Proteomes" id="UP000649617">
    <property type="component" value="Unassembled WGS sequence"/>
</dbReference>
<evidence type="ECO:0000313" key="2">
    <source>
        <dbReference type="Proteomes" id="UP000649617"/>
    </source>
</evidence>
<sequence>MVDYFEMLWKTPGLLSPQAVVAVDMTPFKGQPPLRFVKFGFPYRCETSSGEKQINDLRALVQKSTEFASHEFGGLLIVETKHAKTANS</sequence>
<comment type="caution">
    <text evidence="1">The sequence shown here is derived from an EMBL/GenBank/DDBJ whole genome shotgun (WGS) entry which is preliminary data.</text>
</comment>
<accession>A0A812IQV0</accession>
<dbReference type="EMBL" id="CAJNIZ010000385">
    <property type="protein sequence ID" value="CAE7160732.1"/>
    <property type="molecule type" value="Genomic_DNA"/>
</dbReference>
<proteinExistence type="predicted"/>
<gene>
    <name evidence="1" type="ORF">SPIL2461_LOCUS503</name>
</gene>
<evidence type="ECO:0000313" key="1">
    <source>
        <dbReference type="EMBL" id="CAE7160732.1"/>
    </source>
</evidence>
<keyword evidence="2" id="KW-1185">Reference proteome</keyword>
<protein>
    <submittedName>
        <fullName evidence="1">Uncharacterized protein</fullName>
    </submittedName>
</protein>